<reference evidence="2" key="1">
    <citation type="journal article" date="2019" name="Int. J. Syst. Evol. Microbiol.">
        <title>The Global Catalogue of Microorganisms (GCM) 10K type strain sequencing project: providing services to taxonomists for standard genome sequencing and annotation.</title>
        <authorList>
            <consortium name="The Broad Institute Genomics Platform"/>
            <consortium name="The Broad Institute Genome Sequencing Center for Infectious Disease"/>
            <person name="Wu L."/>
            <person name="Ma J."/>
        </authorList>
    </citation>
    <scope>NUCLEOTIDE SEQUENCE [LARGE SCALE GENOMIC DNA]</scope>
    <source>
        <strain evidence="2">KCTC 42742</strain>
    </source>
</reference>
<organism evidence="1 2">
    <name type="scientific">Vogesella facilis</name>
    <dbReference type="NCBI Taxonomy" id="1655232"/>
    <lineage>
        <taxon>Bacteria</taxon>
        <taxon>Pseudomonadati</taxon>
        <taxon>Pseudomonadota</taxon>
        <taxon>Betaproteobacteria</taxon>
        <taxon>Neisseriales</taxon>
        <taxon>Chromobacteriaceae</taxon>
        <taxon>Vogesella</taxon>
    </lineage>
</organism>
<accession>A0ABV7RDB9</accession>
<keyword evidence="2" id="KW-1185">Reference proteome</keyword>
<dbReference type="EMBL" id="JBHRXN010000022">
    <property type="protein sequence ID" value="MFC3532314.1"/>
    <property type="molecule type" value="Genomic_DNA"/>
</dbReference>
<protein>
    <recommendedName>
        <fullName evidence="3">Apea-like HEPN domain-containing protein</fullName>
    </recommendedName>
</protein>
<evidence type="ECO:0008006" key="3">
    <source>
        <dbReference type="Google" id="ProtNLM"/>
    </source>
</evidence>
<proteinExistence type="predicted"/>
<dbReference type="Proteomes" id="UP001595741">
    <property type="component" value="Unassembled WGS sequence"/>
</dbReference>
<evidence type="ECO:0000313" key="1">
    <source>
        <dbReference type="EMBL" id="MFC3532314.1"/>
    </source>
</evidence>
<evidence type="ECO:0000313" key="2">
    <source>
        <dbReference type="Proteomes" id="UP001595741"/>
    </source>
</evidence>
<dbReference type="RefSeq" id="WP_386090944.1">
    <property type="nucleotide sequence ID" value="NZ_JBHRXN010000022.1"/>
</dbReference>
<sequence>MIATNFSSNTVLGTDNLHFTGGIRGYRAEEGWRIGPIVHAGQPALLGPVPDTQVQTLAGLLGVRVFGADEILLDDPHLPSRIWRPLVGLPKGGVLPADSWGAIASAARTAGDNEYASLSKNLAVSLRAADIRLRDVSDEYHRQLRAAIFRGQTPSTWFKNIALSDLHLAIHSLLAEMAAARDYLASITARHLDAPKRIESLARLMDWVSAGSGIAHQSHPLVQPLVSAWHENAQDRWLFDLGEYRNQFLHREPLGAAGRSSALSLVERATSHGLLFTLCMELNTLSVDGQMRDALELFVQLHRKLLHLAHHAAQLAKYPTTFPEFKVLNDASN</sequence>
<comment type="caution">
    <text evidence="1">The sequence shown here is derived from an EMBL/GenBank/DDBJ whole genome shotgun (WGS) entry which is preliminary data.</text>
</comment>
<name>A0ABV7RDB9_9NEIS</name>
<gene>
    <name evidence="1" type="ORF">ACFOLG_08960</name>
</gene>